<dbReference type="AlphaFoldDB" id="A0ABD3N4K4"/>
<dbReference type="Gene3D" id="3.30.1520.10">
    <property type="entry name" value="Phox-like domain"/>
    <property type="match status" value="1"/>
</dbReference>
<gene>
    <name evidence="2" type="ORF">ACHAWU_003231</name>
</gene>
<evidence type="ECO:0000256" key="1">
    <source>
        <dbReference type="SAM" id="MobiDB-lite"/>
    </source>
</evidence>
<name>A0ABD3N4K4_9STRA</name>
<feature type="compositionally biased region" description="Basic and acidic residues" evidence="1">
    <location>
        <begin position="117"/>
        <end position="128"/>
    </location>
</feature>
<dbReference type="EMBL" id="JALLBG020000034">
    <property type="protein sequence ID" value="KAL3770922.1"/>
    <property type="molecule type" value="Genomic_DNA"/>
</dbReference>
<evidence type="ECO:0008006" key="4">
    <source>
        <dbReference type="Google" id="ProtNLM"/>
    </source>
</evidence>
<evidence type="ECO:0000313" key="2">
    <source>
        <dbReference type="EMBL" id="KAL3770922.1"/>
    </source>
</evidence>
<feature type="compositionally biased region" description="Low complexity" evidence="1">
    <location>
        <begin position="104"/>
        <end position="113"/>
    </location>
</feature>
<accession>A0ABD3N4K4</accession>
<dbReference type="Proteomes" id="UP001530293">
    <property type="component" value="Unassembled WGS sequence"/>
</dbReference>
<dbReference type="InterPro" id="IPR036871">
    <property type="entry name" value="PX_dom_sf"/>
</dbReference>
<reference evidence="2 3" key="1">
    <citation type="submission" date="2024-10" db="EMBL/GenBank/DDBJ databases">
        <title>Updated reference genomes for cyclostephanoid diatoms.</title>
        <authorList>
            <person name="Roberts W.R."/>
            <person name="Alverson A.J."/>
        </authorList>
    </citation>
    <scope>NUCLEOTIDE SEQUENCE [LARGE SCALE GENOMIC DNA]</scope>
    <source>
        <strain evidence="2 3">AJA232-27</strain>
    </source>
</reference>
<comment type="caution">
    <text evidence="2">The sequence shown here is derived from an EMBL/GenBank/DDBJ whole genome shotgun (WGS) entry which is preliminary data.</text>
</comment>
<organism evidence="2 3">
    <name type="scientific">Discostella pseudostelligera</name>
    <dbReference type="NCBI Taxonomy" id="259834"/>
    <lineage>
        <taxon>Eukaryota</taxon>
        <taxon>Sar</taxon>
        <taxon>Stramenopiles</taxon>
        <taxon>Ochrophyta</taxon>
        <taxon>Bacillariophyta</taxon>
        <taxon>Coscinodiscophyceae</taxon>
        <taxon>Thalassiosirophycidae</taxon>
        <taxon>Stephanodiscales</taxon>
        <taxon>Stephanodiscaceae</taxon>
        <taxon>Discostella</taxon>
    </lineage>
</organism>
<sequence>MIYLPEEKWSPRYNSDFYTIRMSTWHYIRSEEELLLLNNNLALADNDDDVADGMTSVAKSSGEGSSTDATAHIIRRDGQQTTQIPKGNASSAATVTAVLSSSSSSVSTSTDTTIPHNEIEDNTNTKDHWYDSNDDGDDIHIHNNSNCKNALHPTMTTMPTPTQTCSFLGISKSSSRTSSACFCCHPGIAAINNNNTDCIKEKKRMNEQSRKKKESFPAVYYKIQVFFGRGGGANAMTGRKSMHVVYRRHSHFRALCQEMDTAVGRSSISSSGGTSGRRRNGSVSDLMMKCVHPKQYQPSPPLLVFDWIQSHHQLCKLAWLESKSLASSTSTTTSSSSGGEKINDYYHRRMLGLHLFLHTLLCRPECANNPSIEKFLGLCDGRW</sequence>
<proteinExistence type="predicted"/>
<keyword evidence="3" id="KW-1185">Reference proteome</keyword>
<feature type="region of interest" description="Disordered" evidence="1">
    <location>
        <begin position="104"/>
        <end position="128"/>
    </location>
</feature>
<evidence type="ECO:0000313" key="3">
    <source>
        <dbReference type="Proteomes" id="UP001530293"/>
    </source>
</evidence>
<protein>
    <recommendedName>
        <fullName evidence="4">PX domain-containing protein</fullName>
    </recommendedName>
</protein>